<accession>A0AAW1PF07</accession>
<dbReference type="Proteomes" id="UP001489004">
    <property type="component" value="Unassembled WGS sequence"/>
</dbReference>
<evidence type="ECO:0000313" key="2">
    <source>
        <dbReference type="Proteomes" id="UP001489004"/>
    </source>
</evidence>
<dbReference type="AlphaFoldDB" id="A0AAW1PF07"/>
<keyword evidence="2" id="KW-1185">Reference proteome</keyword>
<dbReference type="EMBL" id="JALJOR010000013">
    <property type="protein sequence ID" value="KAK9807058.1"/>
    <property type="molecule type" value="Genomic_DNA"/>
</dbReference>
<gene>
    <name evidence="1" type="ORF">WJX72_012260</name>
</gene>
<name>A0AAW1PF07_9CHLO</name>
<protein>
    <submittedName>
        <fullName evidence="1">Uncharacterized protein</fullName>
    </submittedName>
</protein>
<organism evidence="1 2">
    <name type="scientific">[Myrmecia] bisecta</name>
    <dbReference type="NCBI Taxonomy" id="41462"/>
    <lineage>
        <taxon>Eukaryota</taxon>
        <taxon>Viridiplantae</taxon>
        <taxon>Chlorophyta</taxon>
        <taxon>core chlorophytes</taxon>
        <taxon>Trebouxiophyceae</taxon>
        <taxon>Trebouxiales</taxon>
        <taxon>Trebouxiaceae</taxon>
        <taxon>Myrmecia</taxon>
    </lineage>
</organism>
<proteinExistence type="predicted"/>
<reference evidence="1 2" key="1">
    <citation type="journal article" date="2024" name="Nat. Commun.">
        <title>Phylogenomics reveals the evolutionary origins of lichenization in chlorophyte algae.</title>
        <authorList>
            <person name="Puginier C."/>
            <person name="Libourel C."/>
            <person name="Otte J."/>
            <person name="Skaloud P."/>
            <person name="Haon M."/>
            <person name="Grisel S."/>
            <person name="Petersen M."/>
            <person name="Berrin J.G."/>
            <person name="Delaux P.M."/>
            <person name="Dal Grande F."/>
            <person name="Keller J."/>
        </authorList>
    </citation>
    <scope>NUCLEOTIDE SEQUENCE [LARGE SCALE GENOMIC DNA]</scope>
    <source>
        <strain evidence="1 2">SAG 2043</strain>
    </source>
</reference>
<comment type="caution">
    <text evidence="1">The sequence shown here is derived from an EMBL/GenBank/DDBJ whole genome shotgun (WGS) entry which is preliminary data.</text>
</comment>
<sequence length="104" mass="11051">MHSVIHQYAPKNPKREGYLGNRCLRVGLLLVGTIDGKRWNQVAVMESCACLAEALCLPATNTVFPGANPKQLDSTFAWRTGLGAAAAGGAQCVPGNNERRAGEI</sequence>
<evidence type="ECO:0000313" key="1">
    <source>
        <dbReference type="EMBL" id="KAK9807058.1"/>
    </source>
</evidence>